<reference evidence="3" key="1">
    <citation type="journal article" date="2014" name="Proc. Natl. Acad. Sci. U.S.A.">
        <title>Extensive sampling of basidiomycete genomes demonstrates inadequacy of the white-rot/brown-rot paradigm for wood decay fungi.</title>
        <authorList>
            <person name="Riley R."/>
            <person name="Salamov A.A."/>
            <person name="Brown D.W."/>
            <person name="Nagy L.G."/>
            <person name="Floudas D."/>
            <person name="Held B.W."/>
            <person name="Levasseur A."/>
            <person name="Lombard V."/>
            <person name="Morin E."/>
            <person name="Otillar R."/>
            <person name="Lindquist E.A."/>
            <person name="Sun H."/>
            <person name="LaButti K.M."/>
            <person name="Schmutz J."/>
            <person name="Jabbour D."/>
            <person name="Luo H."/>
            <person name="Baker S.E."/>
            <person name="Pisabarro A.G."/>
            <person name="Walton J.D."/>
            <person name="Blanchette R.A."/>
            <person name="Henrissat B."/>
            <person name="Martin F."/>
            <person name="Cullen D."/>
            <person name="Hibbett D.S."/>
            <person name="Grigoriev I.V."/>
        </authorList>
    </citation>
    <scope>NUCLEOTIDE SEQUENCE [LARGE SCALE GENOMIC DNA]</scope>
    <source>
        <strain evidence="3">CBS 339.88</strain>
    </source>
</reference>
<keyword evidence="3" id="KW-1185">Reference proteome</keyword>
<dbReference type="Pfam" id="PF14214">
    <property type="entry name" value="Helitron_like_N"/>
    <property type="match status" value="1"/>
</dbReference>
<evidence type="ECO:0000313" key="2">
    <source>
        <dbReference type="EMBL" id="KDR73766.1"/>
    </source>
</evidence>
<sequence length="201" mass="22822">MYYDKRFQVDVNFPIVAFNHEQIKNAVTGSFLTARKVTFPEIARRLDNLNPHALINVSAKLLAGGTFKPDNEDEKACFALLDTLDHVGGQVQGSLSSKKYRRSELWSLMSFKGAPLWFITFSPADVKNPLCIYYANQDVKFTPNIPLTPQQRNMLIAQNPVAAARFFHFMVQMFLRHILGVDGDDYGIYGKTDAYYGMVEQ</sequence>
<dbReference type="STRING" id="685588.A0A067SSA1"/>
<name>A0A067SSA1_GALM3</name>
<accession>A0A067SSA1</accession>
<dbReference type="OrthoDB" id="3254930at2759"/>
<dbReference type="Proteomes" id="UP000027222">
    <property type="component" value="Unassembled WGS sequence"/>
</dbReference>
<gene>
    <name evidence="2" type="ORF">GALMADRAFT_48294</name>
</gene>
<dbReference type="InterPro" id="IPR025476">
    <property type="entry name" value="Helitron_helicase-like"/>
</dbReference>
<dbReference type="EMBL" id="KL142385">
    <property type="protein sequence ID" value="KDR73766.1"/>
    <property type="molecule type" value="Genomic_DNA"/>
</dbReference>
<proteinExistence type="predicted"/>
<feature type="domain" description="Helitron helicase-like" evidence="1">
    <location>
        <begin position="3"/>
        <end position="200"/>
    </location>
</feature>
<protein>
    <recommendedName>
        <fullName evidence="1">Helitron helicase-like domain-containing protein</fullName>
    </recommendedName>
</protein>
<feature type="non-terminal residue" evidence="2">
    <location>
        <position position="201"/>
    </location>
</feature>
<evidence type="ECO:0000313" key="3">
    <source>
        <dbReference type="Proteomes" id="UP000027222"/>
    </source>
</evidence>
<evidence type="ECO:0000259" key="1">
    <source>
        <dbReference type="Pfam" id="PF14214"/>
    </source>
</evidence>
<dbReference type="HOGENOM" id="CLU_080483_1_0_1"/>
<dbReference type="AlphaFoldDB" id="A0A067SSA1"/>
<organism evidence="2 3">
    <name type="scientific">Galerina marginata (strain CBS 339.88)</name>
    <dbReference type="NCBI Taxonomy" id="685588"/>
    <lineage>
        <taxon>Eukaryota</taxon>
        <taxon>Fungi</taxon>
        <taxon>Dikarya</taxon>
        <taxon>Basidiomycota</taxon>
        <taxon>Agaricomycotina</taxon>
        <taxon>Agaricomycetes</taxon>
        <taxon>Agaricomycetidae</taxon>
        <taxon>Agaricales</taxon>
        <taxon>Agaricineae</taxon>
        <taxon>Strophariaceae</taxon>
        <taxon>Galerina</taxon>
    </lineage>
</organism>